<dbReference type="EMBL" id="VNJJ01000002">
    <property type="protein sequence ID" value="TVY03097.1"/>
    <property type="molecule type" value="Genomic_DNA"/>
</dbReference>
<proteinExistence type="predicted"/>
<gene>
    <name evidence="8" type="ORF">FPZ45_04210</name>
</gene>
<feature type="chain" id="PRO_5038591761" evidence="7">
    <location>
        <begin position="22"/>
        <end position="564"/>
    </location>
</feature>
<keyword evidence="4" id="KW-0564">Palmitate</keyword>
<dbReference type="InterPro" id="IPR006059">
    <property type="entry name" value="SBP"/>
</dbReference>
<protein>
    <submittedName>
        <fullName evidence="8">Extracellular solute-binding protein</fullName>
    </submittedName>
</protein>
<dbReference type="PANTHER" id="PTHR43649">
    <property type="entry name" value="ARABINOSE-BINDING PROTEIN-RELATED"/>
    <property type="match status" value="1"/>
</dbReference>
<evidence type="ECO:0000256" key="3">
    <source>
        <dbReference type="ARBA" id="ARBA00023136"/>
    </source>
</evidence>
<dbReference type="RefSeq" id="WP_144698754.1">
    <property type="nucleotide sequence ID" value="NZ_VNJJ01000002.1"/>
</dbReference>
<dbReference type="AlphaFoldDB" id="A0A559JTA4"/>
<evidence type="ECO:0000256" key="6">
    <source>
        <dbReference type="SAM" id="MobiDB-lite"/>
    </source>
</evidence>
<sequence length="564" mass="63313">MRKRKMLAGVIALTLVLSACAKNEGNEGKASNSGASPTASQSAEGTASASKASEENPFKMAEPVEISIIKSVVPDLQLPAGESIENNHYADYIAEKTNIRFKVLWYATGDDYTQKQKLAIASNDLPDIMTVDETTFRSLVEGGQVEDLTEYYNKYATDKVKEMYGVANNLPLEKATIDGKLYAMPNISVLADSISMAWVRQDWLDKLKLPAPKTVDDIATIAKAFVEQDPDGNNKNDTIGLVGNNVDLYSFAYTGSYDFTGIFHAFDSYPGLWLKDENGKVVYGSTTQETKQTLAKLKEMYNNGLIDKEFMIRKEPSQLVNSGKAGLFFGPWWTPWPLGDSIKVDKTADWKPYLIQDSQGKYNTHMVPPTTQFLVVKKGFKHPEALVKHINFYLSSGTGVSGARDKAEEEQRLDNKLFQHLYPLYTTFDYPDAVARKHDMLKNALDGQIPLEELTPEMKGHYDRWQRDLQNPKAEPGDWSAPYAYLYGGGLLKQKMDKEVYNAFTATTKTMSQKWANLLKMEKEVFFKIIAGNKPVDDFDKFVEDWKKQGGDQIIAEIEAELQK</sequence>
<keyword evidence="2 7" id="KW-0732">Signal</keyword>
<evidence type="ECO:0000256" key="5">
    <source>
        <dbReference type="ARBA" id="ARBA00023288"/>
    </source>
</evidence>
<evidence type="ECO:0000256" key="2">
    <source>
        <dbReference type="ARBA" id="ARBA00022729"/>
    </source>
</evidence>
<accession>A0A559JTA4</accession>
<comment type="caution">
    <text evidence="8">The sequence shown here is derived from an EMBL/GenBank/DDBJ whole genome shotgun (WGS) entry which is preliminary data.</text>
</comment>
<keyword evidence="5" id="KW-0449">Lipoprotein</keyword>
<evidence type="ECO:0000313" key="8">
    <source>
        <dbReference type="EMBL" id="TVY03097.1"/>
    </source>
</evidence>
<reference evidence="8 9" key="1">
    <citation type="submission" date="2019-07" db="EMBL/GenBank/DDBJ databases">
        <authorList>
            <person name="Kim J."/>
        </authorList>
    </citation>
    <scope>NUCLEOTIDE SEQUENCE [LARGE SCALE GENOMIC DNA]</scope>
    <source>
        <strain evidence="8 9">G13</strain>
    </source>
</reference>
<dbReference type="Pfam" id="PF01547">
    <property type="entry name" value="SBP_bac_1"/>
    <property type="match status" value="1"/>
</dbReference>
<evidence type="ECO:0000256" key="7">
    <source>
        <dbReference type="SAM" id="SignalP"/>
    </source>
</evidence>
<dbReference type="CDD" id="cd13580">
    <property type="entry name" value="PBP2_AlgQ_like_1"/>
    <property type="match status" value="1"/>
</dbReference>
<evidence type="ECO:0000256" key="4">
    <source>
        <dbReference type="ARBA" id="ARBA00023139"/>
    </source>
</evidence>
<organism evidence="8 9">
    <name type="scientific">Cohnella terricola</name>
    <dbReference type="NCBI Taxonomy" id="1289167"/>
    <lineage>
        <taxon>Bacteria</taxon>
        <taxon>Bacillati</taxon>
        <taxon>Bacillota</taxon>
        <taxon>Bacilli</taxon>
        <taxon>Bacillales</taxon>
        <taxon>Paenibacillaceae</taxon>
        <taxon>Cohnella</taxon>
    </lineage>
</organism>
<dbReference type="PROSITE" id="PS51257">
    <property type="entry name" value="PROKAR_LIPOPROTEIN"/>
    <property type="match status" value="1"/>
</dbReference>
<dbReference type="SUPFAM" id="SSF53850">
    <property type="entry name" value="Periplasmic binding protein-like II"/>
    <property type="match status" value="1"/>
</dbReference>
<evidence type="ECO:0000313" key="9">
    <source>
        <dbReference type="Proteomes" id="UP000316330"/>
    </source>
</evidence>
<dbReference type="OrthoDB" id="9787283at2"/>
<dbReference type="Proteomes" id="UP000316330">
    <property type="component" value="Unassembled WGS sequence"/>
</dbReference>
<dbReference type="PANTHER" id="PTHR43649:SF33">
    <property type="entry name" value="POLYGALACTURONAN_RHAMNOGALACTURONAN-BINDING PROTEIN YTCQ"/>
    <property type="match status" value="1"/>
</dbReference>
<dbReference type="InterPro" id="IPR050490">
    <property type="entry name" value="Bact_solute-bd_prot1"/>
</dbReference>
<evidence type="ECO:0000256" key="1">
    <source>
        <dbReference type="ARBA" id="ARBA00022475"/>
    </source>
</evidence>
<feature type="region of interest" description="Disordered" evidence="6">
    <location>
        <begin position="24"/>
        <end position="56"/>
    </location>
</feature>
<keyword evidence="9" id="KW-1185">Reference proteome</keyword>
<keyword evidence="3" id="KW-0472">Membrane</keyword>
<dbReference type="Gene3D" id="3.40.190.10">
    <property type="entry name" value="Periplasmic binding protein-like II"/>
    <property type="match status" value="3"/>
</dbReference>
<keyword evidence="1" id="KW-1003">Cell membrane</keyword>
<feature type="signal peptide" evidence="7">
    <location>
        <begin position="1"/>
        <end position="21"/>
    </location>
</feature>
<name>A0A559JTA4_9BACL</name>
<feature type="compositionally biased region" description="Polar residues" evidence="6">
    <location>
        <begin position="29"/>
        <end position="51"/>
    </location>
</feature>